<organism evidence="1 2">
    <name type="scientific">Camellia lanceoleosa</name>
    <dbReference type="NCBI Taxonomy" id="1840588"/>
    <lineage>
        <taxon>Eukaryota</taxon>
        <taxon>Viridiplantae</taxon>
        <taxon>Streptophyta</taxon>
        <taxon>Embryophyta</taxon>
        <taxon>Tracheophyta</taxon>
        <taxon>Spermatophyta</taxon>
        <taxon>Magnoliopsida</taxon>
        <taxon>eudicotyledons</taxon>
        <taxon>Gunneridae</taxon>
        <taxon>Pentapetalae</taxon>
        <taxon>asterids</taxon>
        <taxon>Ericales</taxon>
        <taxon>Theaceae</taxon>
        <taxon>Camellia</taxon>
    </lineage>
</organism>
<comment type="caution">
    <text evidence="1">The sequence shown here is derived from an EMBL/GenBank/DDBJ whole genome shotgun (WGS) entry which is preliminary data.</text>
</comment>
<dbReference type="EMBL" id="CM045765">
    <property type="protein sequence ID" value="KAI7999215.1"/>
    <property type="molecule type" value="Genomic_DNA"/>
</dbReference>
<evidence type="ECO:0000313" key="1">
    <source>
        <dbReference type="EMBL" id="KAI7999215.1"/>
    </source>
</evidence>
<protein>
    <submittedName>
        <fullName evidence="1">Cysteine-rich receptor-like protein kinase 25</fullName>
    </submittedName>
</protein>
<sequence length="233" mass="25977">MYHLASEAGKGPMMYYAHDELPATAGDVAPKSVSAMMQCSKDISGDECANNCLRNLIKYAETCCLEKSGWRILAPSCNVRYEEYHFLTPSMPPPVPPPVPPPMPPRVPPPVPPPAPTTTSKGKVVLLIIVPVSTFLVVAFGFYFYRLFGRRSKAREVLEGMSQEILLNNMESQTRKRFMVKGLEVQDEDESRDMHYFNLTTLQIATNNFSDANKLGQGGFGPVYKVENIFAQH</sequence>
<name>A0ACC0GDT5_9ERIC</name>
<gene>
    <name evidence="1" type="ORF">LOK49_LG09G01699</name>
</gene>
<proteinExistence type="predicted"/>
<reference evidence="1 2" key="1">
    <citation type="journal article" date="2022" name="Plant J.">
        <title>Chromosome-level genome of Camellia lanceoleosa provides a valuable resource for understanding genome evolution and self-incompatibility.</title>
        <authorList>
            <person name="Gong W."/>
            <person name="Xiao S."/>
            <person name="Wang L."/>
            <person name="Liao Z."/>
            <person name="Chang Y."/>
            <person name="Mo W."/>
            <person name="Hu G."/>
            <person name="Li W."/>
            <person name="Zhao G."/>
            <person name="Zhu H."/>
            <person name="Hu X."/>
            <person name="Ji K."/>
            <person name="Xiang X."/>
            <person name="Song Q."/>
            <person name="Yuan D."/>
            <person name="Jin S."/>
            <person name="Zhang L."/>
        </authorList>
    </citation>
    <scope>NUCLEOTIDE SEQUENCE [LARGE SCALE GENOMIC DNA]</scope>
    <source>
        <strain evidence="1">SQ_2022a</strain>
    </source>
</reference>
<keyword evidence="2" id="KW-1185">Reference proteome</keyword>
<evidence type="ECO:0000313" key="2">
    <source>
        <dbReference type="Proteomes" id="UP001060215"/>
    </source>
</evidence>
<accession>A0ACC0GDT5</accession>
<dbReference type="Proteomes" id="UP001060215">
    <property type="component" value="Chromosome 8"/>
</dbReference>